<evidence type="ECO:0000256" key="15">
    <source>
        <dbReference type="ARBA" id="ARBA00023204"/>
    </source>
</evidence>
<comment type="function">
    <text evidence="20">Repair polymerase that plays a key role in base-excision repair. During this process, the damaged base is excised by specific DNA glycosylases, the DNA backbone is nicked at the abasic site by an apurinic/apyrimidic (AP) endonuclease, and POLB removes 5'-deoxyribose-phosphate from the preincised AP site acting as a 5'-deoxyribose-phosphate lyase (5'-dRP lyase); through its DNA polymerase activity, it adds one nucleotide to the 3' end of the arising single-nucleotide gap. Conducts 'gap-filling' DNA synthesis in a stepwise distributive fashion rather than in a processive fashion as for other DNA polymerases. It is also able to cleave sugar-phosphate bonds 3' to an intact AP site, acting as an AP lyase.</text>
</comment>
<evidence type="ECO:0000256" key="16">
    <source>
        <dbReference type="ARBA" id="ARBA00035717"/>
    </source>
</evidence>
<evidence type="ECO:0000256" key="3">
    <source>
        <dbReference type="ARBA" id="ARBA00012417"/>
    </source>
</evidence>
<dbReference type="AlphaFoldDB" id="A0A1G7SFI7"/>
<dbReference type="Pfam" id="PF14520">
    <property type="entry name" value="HHH_5"/>
    <property type="match status" value="1"/>
</dbReference>
<dbReference type="GO" id="GO:0003887">
    <property type="term" value="F:DNA-directed DNA polymerase activity"/>
    <property type="evidence" value="ECO:0007669"/>
    <property type="project" value="UniProtKB-KW"/>
</dbReference>
<dbReference type="Gene3D" id="1.10.150.110">
    <property type="entry name" value="DNA polymerase beta, N-terminal domain-like"/>
    <property type="match status" value="1"/>
</dbReference>
<dbReference type="SMART" id="SM00483">
    <property type="entry name" value="POLXc"/>
    <property type="match status" value="1"/>
</dbReference>
<evidence type="ECO:0000256" key="4">
    <source>
        <dbReference type="ARBA" id="ARBA00012720"/>
    </source>
</evidence>
<name>A0A1G7SFI7_9EURY</name>
<dbReference type="GO" id="GO:0005829">
    <property type="term" value="C:cytosol"/>
    <property type="evidence" value="ECO:0007669"/>
    <property type="project" value="TreeGrafter"/>
</dbReference>
<dbReference type="SUPFAM" id="SSF89550">
    <property type="entry name" value="PHP domain-like"/>
    <property type="match status" value="1"/>
</dbReference>
<dbReference type="SMART" id="SM00278">
    <property type="entry name" value="HhH1"/>
    <property type="match status" value="3"/>
</dbReference>
<dbReference type="SMART" id="SM00481">
    <property type="entry name" value="POLIIIAc"/>
    <property type="match status" value="1"/>
</dbReference>
<dbReference type="Gene3D" id="3.30.210.10">
    <property type="entry name" value="DNA polymerase, thumb domain"/>
    <property type="match status" value="1"/>
</dbReference>
<comment type="cofactor">
    <cofactor evidence="1">
        <name>Mg(2+)</name>
        <dbReference type="ChEBI" id="CHEBI:18420"/>
    </cofactor>
</comment>
<dbReference type="Pfam" id="PF02811">
    <property type="entry name" value="PHP"/>
    <property type="match status" value="1"/>
</dbReference>
<sequence length="580" mass="62150">MSRNAEVASLLEEFADLLEAKDVEYKPRAYRRAAENIRGHPAAVEHLAVEGEDGVKEIDGVGDAIASKVVEYFETGGIEELDELRNDLPVDMAALTSVEGVGPKSVGTLYDALGITTLDELEEAAESGEIQDVEGFGETTEANIREGIAFAREAHERELLGEARPYGDRVREFLAGVDAAAEVELAGSIRRWRPTIGDVDVLVGSDDADAVVAAFANWDAADTVIEAGESKASLRVDDFRVDLRVVAENEFGAALQYFTGSKDHNVRLRNRAIDRDLKMNEYGIFDVSEVDDPDAGQRVGERVGGATEAEMYEALDLPWIPPELREDRGEVAAAADGALPELLETGDVRGDLHTHTEWSDGGNTIREMAEGAAAFGHDYLAITDHATGPGMVGGVGLSDADLREQIGEIRAVDDEVDIDLFAGVEANVGADGSISVADDVLETLDVVVASPHVSLDGDGTDRLVSAVEHPEVDVLGHPTGRLRNQRDGLDVDIDRLAEAAATEAVALEVNSDPRRLDIDGSLVKPAVEAGATIAIDTDAHQPGTLEYVRYGVHTARRGWTEADDVLNARDTDGVREFLGL</sequence>
<dbReference type="PANTHER" id="PTHR36928:SF1">
    <property type="entry name" value="PHOSPHATASE YCDX-RELATED"/>
    <property type="match status" value="1"/>
</dbReference>
<dbReference type="CDD" id="cd00141">
    <property type="entry name" value="NT_POLXc"/>
    <property type="match status" value="1"/>
</dbReference>
<dbReference type="InterPro" id="IPR022311">
    <property type="entry name" value="PolX-like"/>
</dbReference>
<dbReference type="EMBL" id="FNBK01000018">
    <property type="protein sequence ID" value="SDG21816.1"/>
    <property type="molecule type" value="Genomic_DNA"/>
</dbReference>
<feature type="domain" description="Helix-hairpin-helix DNA-binding motif class 1" evidence="22">
    <location>
        <begin position="93"/>
        <end position="112"/>
    </location>
</feature>
<dbReference type="GO" id="GO:0006281">
    <property type="term" value="P:DNA repair"/>
    <property type="evidence" value="ECO:0007669"/>
    <property type="project" value="UniProtKB-KW"/>
</dbReference>
<dbReference type="GO" id="GO:0008270">
    <property type="term" value="F:zinc ion binding"/>
    <property type="evidence" value="ECO:0007669"/>
    <property type="project" value="TreeGrafter"/>
</dbReference>
<dbReference type="Gene3D" id="3.20.20.140">
    <property type="entry name" value="Metal-dependent hydrolases"/>
    <property type="match status" value="1"/>
</dbReference>
<dbReference type="InterPro" id="IPR027421">
    <property type="entry name" value="DNA_pol_lamdba_lyase_dom_sf"/>
</dbReference>
<feature type="domain" description="Helix-hairpin-helix DNA-binding motif class 1" evidence="22">
    <location>
        <begin position="53"/>
        <end position="72"/>
    </location>
</feature>
<evidence type="ECO:0000256" key="19">
    <source>
        <dbReference type="ARBA" id="ARBA00044678"/>
    </source>
</evidence>
<keyword evidence="9" id="KW-0548">Nucleotidyltransferase</keyword>
<evidence type="ECO:0000256" key="1">
    <source>
        <dbReference type="ARBA" id="ARBA00001946"/>
    </source>
</evidence>
<dbReference type="SUPFAM" id="SSF158702">
    <property type="entry name" value="Sec63 N-terminal domain-like"/>
    <property type="match status" value="1"/>
</dbReference>
<dbReference type="Proteomes" id="UP000199076">
    <property type="component" value="Unassembled WGS sequence"/>
</dbReference>
<evidence type="ECO:0000313" key="25">
    <source>
        <dbReference type="EMBL" id="SDG21816.1"/>
    </source>
</evidence>
<dbReference type="PIRSF" id="PIRSF005047">
    <property type="entry name" value="UCP005047_YshC"/>
    <property type="match status" value="1"/>
</dbReference>
<evidence type="ECO:0000313" key="26">
    <source>
        <dbReference type="Proteomes" id="UP000199076"/>
    </source>
</evidence>
<dbReference type="PANTHER" id="PTHR36928">
    <property type="entry name" value="PHOSPHATASE YCDX-RELATED"/>
    <property type="match status" value="1"/>
</dbReference>
<evidence type="ECO:0000256" key="14">
    <source>
        <dbReference type="ARBA" id="ARBA00023053"/>
    </source>
</evidence>
<dbReference type="Pfam" id="PF14791">
    <property type="entry name" value="DNA_pol_B_thumb"/>
    <property type="match status" value="1"/>
</dbReference>
<evidence type="ECO:0000256" key="6">
    <source>
        <dbReference type="ARBA" id="ARBA00022481"/>
    </source>
</evidence>
<dbReference type="InterPro" id="IPR050243">
    <property type="entry name" value="PHP_phosphatase"/>
</dbReference>
<dbReference type="SUPFAM" id="SSF81301">
    <property type="entry name" value="Nucleotidyltransferase"/>
    <property type="match status" value="1"/>
</dbReference>
<keyword evidence="12" id="KW-0832">Ubl conjugation</keyword>
<evidence type="ECO:0000256" key="2">
    <source>
        <dbReference type="ARBA" id="ARBA00004496"/>
    </source>
</evidence>
<dbReference type="EC" id="4.2.99.18" evidence="4"/>
<protein>
    <recommendedName>
        <fullName evidence="5">DNA polymerase beta</fullName>
        <ecNumber evidence="3">2.7.7.7</ecNumber>
        <ecNumber evidence="4">4.2.99.18</ecNumber>
    </recommendedName>
    <alternativeName>
        <fullName evidence="16">5'-deoxyribose-phosphate lyase</fullName>
    </alternativeName>
    <alternativeName>
        <fullName evidence="17">AP lyase</fullName>
    </alternativeName>
</protein>
<feature type="domain" description="Helix-hairpin-helix DNA-binding motif class 1" evidence="22">
    <location>
        <begin position="128"/>
        <end position="147"/>
    </location>
</feature>
<evidence type="ECO:0000256" key="18">
    <source>
        <dbReference type="ARBA" id="ARBA00044632"/>
    </source>
</evidence>
<proteinExistence type="predicted"/>
<evidence type="ECO:0000259" key="23">
    <source>
        <dbReference type="SMART" id="SM00481"/>
    </source>
</evidence>
<evidence type="ECO:0000256" key="20">
    <source>
        <dbReference type="ARBA" id="ARBA00045548"/>
    </source>
</evidence>
<dbReference type="InterPro" id="IPR003583">
    <property type="entry name" value="Hlx-hairpin-Hlx_DNA-bd_motif"/>
</dbReference>
<dbReference type="InterPro" id="IPR010996">
    <property type="entry name" value="HHH_MUS81"/>
</dbReference>
<dbReference type="InterPro" id="IPR004013">
    <property type="entry name" value="PHP_dom"/>
</dbReference>
<dbReference type="GO" id="GO:0140078">
    <property type="term" value="F:class I DNA-(apurinic or apyrimidinic site) endonuclease activity"/>
    <property type="evidence" value="ECO:0007669"/>
    <property type="project" value="UniProtKB-EC"/>
</dbReference>
<accession>A0A1G7SFI7</accession>
<dbReference type="NCBIfam" id="NF006375">
    <property type="entry name" value="PRK08609.1"/>
    <property type="match status" value="1"/>
</dbReference>
<dbReference type="InterPro" id="IPR002054">
    <property type="entry name" value="DNA-dir_DNA_pol_X"/>
</dbReference>
<dbReference type="GO" id="GO:0042578">
    <property type="term" value="F:phosphoric ester hydrolase activity"/>
    <property type="evidence" value="ECO:0007669"/>
    <property type="project" value="TreeGrafter"/>
</dbReference>
<dbReference type="InterPro" id="IPR029398">
    <property type="entry name" value="PolB_thumb"/>
</dbReference>
<keyword evidence="8" id="KW-0808">Transferase</keyword>
<dbReference type="GO" id="GO:0003677">
    <property type="term" value="F:DNA binding"/>
    <property type="evidence" value="ECO:0007669"/>
    <property type="project" value="InterPro"/>
</dbReference>
<dbReference type="InterPro" id="IPR037160">
    <property type="entry name" value="DNA_Pol_thumb_sf"/>
</dbReference>
<dbReference type="InterPro" id="IPR016195">
    <property type="entry name" value="Pol/histidinol_Pase-like"/>
</dbReference>
<comment type="catalytic activity">
    <reaction evidence="19">
        <text>a 5'-end 2'-deoxyribose-2'-deoxyribonucleotide-DNA = (2E,4S)-4-hydroxypenten-2-al-5-phosphate + a 5'-end 5'-phospho-2'-deoxyribonucleoside-DNA + H(+)</text>
        <dbReference type="Rhea" id="RHEA:76255"/>
        <dbReference type="Rhea" id="RHEA-COMP:13180"/>
        <dbReference type="Rhea" id="RHEA-COMP:18657"/>
        <dbReference type="ChEBI" id="CHEBI:15378"/>
        <dbReference type="ChEBI" id="CHEBI:136412"/>
        <dbReference type="ChEBI" id="CHEBI:195194"/>
        <dbReference type="ChEBI" id="CHEBI:195195"/>
    </reaction>
</comment>
<evidence type="ECO:0000256" key="9">
    <source>
        <dbReference type="ARBA" id="ARBA00022695"/>
    </source>
</evidence>
<evidence type="ECO:0000256" key="7">
    <source>
        <dbReference type="ARBA" id="ARBA00022634"/>
    </source>
</evidence>
<dbReference type="Gene3D" id="3.30.460.10">
    <property type="entry name" value="Beta Polymerase, domain 2"/>
    <property type="match status" value="1"/>
</dbReference>
<dbReference type="CDD" id="cd07436">
    <property type="entry name" value="PHP_PolX"/>
    <property type="match status" value="1"/>
</dbReference>
<dbReference type="InterPro" id="IPR043519">
    <property type="entry name" value="NT_sf"/>
</dbReference>
<dbReference type="RefSeq" id="WP_092694972.1">
    <property type="nucleotide sequence ID" value="NZ_FNBK01000018.1"/>
</dbReference>
<dbReference type="EC" id="2.7.7.7" evidence="3"/>
<dbReference type="InterPro" id="IPR047967">
    <property type="entry name" value="PolX_PHP"/>
</dbReference>
<keyword evidence="10" id="KW-0235">DNA replication</keyword>
<dbReference type="OrthoDB" id="8999at2157"/>
<feature type="domain" description="DNA-directed DNA polymerase X" evidence="24">
    <location>
        <begin position="1"/>
        <end position="326"/>
    </location>
</feature>
<comment type="catalytic activity">
    <reaction evidence="18">
        <text>2'-deoxyribonucleotide-(2'-deoxyribose 5'-phosphate)-2'-deoxyribonucleotide-DNA = a 3'-end 2'-deoxyribonucleotide-(2,3-dehydro-2,3-deoxyribose 5'-phosphate)-DNA + a 5'-end 5'-phospho-2'-deoxyribonucleoside-DNA + H(+)</text>
        <dbReference type="Rhea" id="RHEA:66592"/>
        <dbReference type="Rhea" id="RHEA-COMP:13180"/>
        <dbReference type="Rhea" id="RHEA-COMP:16897"/>
        <dbReference type="Rhea" id="RHEA-COMP:17067"/>
        <dbReference type="ChEBI" id="CHEBI:15378"/>
        <dbReference type="ChEBI" id="CHEBI:136412"/>
        <dbReference type="ChEBI" id="CHEBI:157695"/>
        <dbReference type="ChEBI" id="CHEBI:167181"/>
        <dbReference type="EC" id="4.2.99.18"/>
    </reaction>
</comment>
<dbReference type="STRING" id="660518.SAMN05216218_11848"/>
<evidence type="ECO:0000256" key="17">
    <source>
        <dbReference type="ARBA" id="ARBA00035726"/>
    </source>
</evidence>
<keyword evidence="13" id="KW-0239">DNA-directed DNA polymerase</keyword>
<keyword evidence="15" id="KW-0234">DNA repair</keyword>
<evidence type="ECO:0000256" key="5">
    <source>
        <dbReference type="ARBA" id="ARBA00020020"/>
    </source>
</evidence>
<evidence type="ECO:0000259" key="24">
    <source>
        <dbReference type="SMART" id="SM00483"/>
    </source>
</evidence>
<keyword evidence="14" id="KW-0915">Sodium</keyword>
<dbReference type="InterPro" id="IPR002008">
    <property type="entry name" value="DNA_pol_X_beta-like"/>
</dbReference>
<organism evidence="25 26">
    <name type="scientific">Halorientalis regularis</name>
    <dbReference type="NCBI Taxonomy" id="660518"/>
    <lineage>
        <taxon>Archaea</taxon>
        <taxon>Methanobacteriati</taxon>
        <taxon>Methanobacteriota</taxon>
        <taxon>Stenosarchaea group</taxon>
        <taxon>Halobacteria</taxon>
        <taxon>Halobacteriales</taxon>
        <taxon>Haloarculaceae</taxon>
        <taxon>Halorientalis</taxon>
    </lineage>
</organism>
<dbReference type="InterPro" id="IPR003141">
    <property type="entry name" value="Pol/His_phosphatase_N"/>
</dbReference>
<keyword evidence="11" id="KW-0227">DNA damage</keyword>
<gene>
    <name evidence="25" type="ORF">SAMN05216218_11848</name>
</gene>
<comment type="catalytic activity">
    <reaction evidence="21">
        <text>DNA(n) + a 2'-deoxyribonucleoside 5'-triphosphate = DNA(n+1) + diphosphate</text>
        <dbReference type="Rhea" id="RHEA:22508"/>
        <dbReference type="Rhea" id="RHEA-COMP:17339"/>
        <dbReference type="Rhea" id="RHEA-COMP:17340"/>
        <dbReference type="ChEBI" id="CHEBI:33019"/>
        <dbReference type="ChEBI" id="CHEBI:61560"/>
        <dbReference type="ChEBI" id="CHEBI:173112"/>
        <dbReference type="EC" id="2.7.7.7"/>
    </reaction>
</comment>
<reference evidence="26" key="1">
    <citation type="submission" date="2016-10" db="EMBL/GenBank/DDBJ databases">
        <authorList>
            <person name="Varghese N."/>
            <person name="Submissions S."/>
        </authorList>
    </citation>
    <scope>NUCLEOTIDE SEQUENCE [LARGE SCALE GENOMIC DNA]</scope>
    <source>
        <strain evidence="26">IBRC-M 10760</strain>
    </source>
</reference>
<comment type="subcellular location">
    <subcellularLocation>
        <location evidence="2">Cytoplasm</location>
    </subcellularLocation>
</comment>
<evidence type="ECO:0000256" key="12">
    <source>
        <dbReference type="ARBA" id="ARBA00022843"/>
    </source>
</evidence>
<evidence type="ECO:0000256" key="10">
    <source>
        <dbReference type="ARBA" id="ARBA00022705"/>
    </source>
</evidence>
<evidence type="ECO:0000256" key="11">
    <source>
        <dbReference type="ARBA" id="ARBA00022763"/>
    </source>
</evidence>
<evidence type="ECO:0000256" key="21">
    <source>
        <dbReference type="ARBA" id="ARBA00049244"/>
    </source>
</evidence>
<keyword evidence="26" id="KW-1185">Reference proteome</keyword>
<evidence type="ECO:0000256" key="8">
    <source>
        <dbReference type="ARBA" id="ARBA00022679"/>
    </source>
</evidence>
<keyword evidence="6" id="KW-0488">Methylation</keyword>
<evidence type="ECO:0000259" key="22">
    <source>
        <dbReference type="SMART" id="SM00278"/>
    </source>
</evidence>
<evidence type="ECO:0000256" key="13">
    <source>
        <dbReference type="ARBA" id="ARBA00022932"/>
    </source>
</evidence>
<keyword evidence="7" id="KW-0237">DNA synthesis</keyword>
<dbReference type="PRINTS" id="PR00870">
    <property type="entry name" value="DNAPOLXBETA"/>
</dbReference>
<dbReference type="Pfam" id="PF14716">
    <property type="entry name" value="HHH_8"/>
    <property type="match status" value="1"/>
</dbReference>
<dbReference type="SUPFAM" id="SSF47802">
    <property type="entry name" value="DNA polymerase beta, N-terminal domain-like"/>
    <property type="match status" value="1"/>
</dbReference>
<feature type="domain" description="Polymerase/histidinol phosphatase N-terminal" evidence="23">
    <location>
        <begin position="350"/>
        <end position="430"/>
    </location>
</feature>
<dbReference type="Gene3D" id="1.10.150.20">
    <property type="entry name" value="5' to 3' exonuclease, C-terminal subdomain"/>
    <property type="match status" value="1"/>
</dbReference>